<accession>A0A4R4PC40</accession>
<evidence type="ECO:0000256" key="2">
    <source>
        <dbReference type="ARBA" id="ARBA00023315"/>
    </source>
</evidence>
<dbReference type="EMBL" id="SMKA01000245">
    <property type="protein sequence ID" value="TDC18593.1"/>
    <property type="molecule type" value="Genomic_DNA"/>
</dbReference>
<name>A0A4R4PC40_9ACTN</name>
<evidence type="ECO:0000259" key="3">
    <source>
        <dbReference type="PROSITE" id="PS51186"/>
    </source>
</evidence>
<dbReference type="Proteomes" id="UP000295075">
    <property type="component" value="Unassembled WGS sequence"/>
</dbReference>
<proteinExistence type="predicted"/>
<gene>
    <name evidence="4" type="ORF">E1261_35250</name>
</gene>
<evidence type="ECO:0000313" key="5">
    <source>
        <dbReference type="Proteomes" id="UP000295075"/>
    </source>
</evidence>
<keyword evidence="1 4" id="KW-0808">Transferase</keyword>
<dbReference type="PANTHER" id="PTHR43877">
    <property type="entry name" value="AMINOALKYLPHOSPHONATE N-ACETYLTRANSFERASE-RELATED-RELATED"/>
    <property type="match status" value="1"/>
</dbReference>
<evidence type="ECO:0000256" key="1">
    <source>
        <dbReference type="ARBA" id="ARBA00022679"/>
    </source>
</evidence>
<dbReference type="InterPro" id="IPR000182">
    <property type="entry name" value="GNAT_dom"/>
</dbReference>
<reference evidence="4 5" key="1">
    <citation type="submission" date="2019-03" db="EMBL/GenBank/DDBJ databases">
        <title>Draft genome sequences of novel Actinobacteria.</title>
        <authorList>
            <person name="Sahin N."/>
            <person name="Ay H."/>
            <person name="Saygin H."/>
        </authorList>
    </citation>
    <scope>NUCLEOTIDE SEQUENCE [LARGE SCALE GENOMIC DNA]</scope>
    <source>
        <strain evidence="4 5">JCM 30547</strain>
    </source>
</reference>
<keyword evidence="2" id="KW-0012">Acyltransferase</keyword>
<organism evidence="4 5">
    <name type="scientific">Kribbella albertanoniae</name>
    <dbReference type="NCBI Taxonomy" id="1266829"/>
    <lineage>
        <taxon>Bacteria</taxon>
        <taxon>Bacillati</taxon>
        <taxon>Actinomycetota</taxon>
        <taxon>Actinomycetes</taxon>
        <taxon>Propionibacteriales</taxon>
        <taxon>Kribbellaceae</taxon>
        <taxon>Kribbella</taxon>
    </lineage>
</organism>
<evidence type="ECO:0000313" key="4">
    <source>
        <dbReference type="EMBL" id="TDC18593.1"/>
    </source>
</evidence>
<dbReference type="CDD" id="cd04301">
    <property type="entry name" value="NAT_SF"/>
    <property type="match status" value="1"/>
</dbReference>
<dbReference type="Pfam" id="PF00583">
    <property type="entry name" value="Acetyltransf_1"/>
    <property type="match status" value="1"/>
</dbReference>
<dbReference type="InterPro" id="IPR016181">
    <property type="entry name" value="Acyl_CoA_acyltransferase"/>
</dbReference>
<keyword evidence="5" id="KW-1185">Reference proteome</keyword>
<comment type="caution">
    <text evidence="4">The sequence shown here is derived from an EMBL/GenBank/DDBJ whole genome shotgun (WGS) entry which is preliminary data.</text>
</comment>
<dbReference type="SUPFAM" id="SSF55729">
    <property type="entry name" value="Acyl-CoA N-acyltransferases (Nat)"/>
    <property type="match status" value="1"/>
</dbReference>
<dbReference type="Gene3D" id="3.40.630.30">
    <property type="match status" value="1"/>
</dbReference>
<dbReference type="GO" id="GO:0016747">
    <property type="term" value="F:acyltransferase activity, transferring groups other than amino-acyl groups"/>
    <property type="evidence" value="ECO:0007669"/>
    <property type="project" value="InterPro"/>
</dbReference>
<sequence length="147" mass="15909">MIVRPAEPADAPALNILFEQLGYPDQVTESTVARIRAWQADPSSTAYVADAGGNLLGVVAVHVGPYFERTGNWARVVALVVAEDVRGQGVGGRLMAVAEEFAAAAGCARIELSSSDRRTEAHAFYEGRGYVNQTGRSSWFRREVARR</sequence>
<protein>
    <submittedName>
        <fullName evidence="4">GNAT family N-acetyltransferase</fullName>
    </submittedName>
</protein>
<feature type="domain" description="N-acetyltransferase" evidence="3">
    <location>
        <begin position="1"/>
        <end position="147"/>
    </location>
</feature>
<dbReference type="RefSeq" id="WP_132414068.1">
    <property type="nucleotide sequence ID" value="NZ_SMKA01000245.1"/>
</dbReference>
<dbReference type="OrthoDB" id="9789603at2"/>
<dbReference type="InterPro" id="IPR050832">
    <property type="entry name" value="Bact_Acetyltransf"/>
</dbReference>
<dbReference type="PROSITE" id="PS51186">
    <property type="entry name" value="GNAT"/>
    <property type="match status" value="1"/>
</dbReference>
<dbReference type="AlphaFoldDB" id="A0A4R4PC40"/>